<gene>
    <name evidence="1" type="ORF">GAYE_SCF24G4343</name>
</gene>
<protein>
    <submittedName>
        <fullName evidence="1">Uncharacterized protein</fullName>
    </submittedName>
</protein>
<evidence type="ECO:0000313" key="2">
    <source>
        <dbReference type="Proteomes" id="UP001300502"/>
    </source>
</evidence>
<dbReference type="EMBL" id="JANCYU010000040">
    <property type="protein sequence ID" value="KAK4526428.1"/>
    <property type="molecule type" value="Genomic_DNA"/>
</dbReference>
<comment type="caution">
    <text evidence="1">The sequence shown here is derived from an EMBL/GenBank/DDBJ whole genome shotgun (WGS) entry which is preliminary data.</text>
</comment>
<dbReference type="Proteomes" id="UP001300502">
    <property type="component" value="Unassembled WGS sequence"/>
</dbReference>
<reference evidence="1 2" key="1">
    <citation type="submission" date="2022-07" db="EMBL/GenBank/DDBJ databases">
        <title>Genome-wide signatures of adaptation to extreme environments.</title>
        <authorList>
            <person name="Cho C.H."/>
            <person name="Yoon H.S."/>
        </authorList>
    </citation>
    <scope>NUCLEOTIDE SEQUENCE [LARGE SCALE GENOMIC DNA]</scope>
    <source>
        <strain evidence="1 2">108.79 E11</strain>
    </source>
</reference>
<organism evidence="1 2">
    <name type="scientific">Galdieria yellowstonensis</name>
    <dbReference type="NCBI Taxonomy" id="3028027"/>
    <lineage>
        <taxon>Eukaryota</taxon>
        <taxon>Rhodophyta</taxon>
        <taxon>Bangiophyceae</taxon>
        <taxon>Galdieriales</taxon>
        <taxon>Galdieriaceae</taxon>
        <taxon>Galdieria</taxon>
    </lineage>
</organism>
<dbReference type="AlphaFoldDB" id="A0AAV9IGG8"/>
<sequence length="69" mass="7854">MDSFQQQKKQLAIKVNQNLDDILASLTDILGTFEILGSSLSQLEQRGSTFHFKKEETSEQENIRHSSDV</sequence>
<proteinExistence type="predicted"/>
<keyword evidence="2" id="KW-1185">Reference proteome</keyword>
<evidence type="ECO:0000313" key="1">
    <source>
        <dbReference type="EMBL" id="KAK4526428.1"/>
    </source>
</evidence>
<accession>A0AAV9IGG8</accession>
<name>A0AAV9IGG8_9RHOD</name>